<dbReference type="Pfam" id="PF00211">
    <property type="entry name" value="Guanylate_cyc"/>
    <property type="match status" value="1"/>
</dbReference>
<dbReference type="GO" id="GO:0004016">
    <property type="term" value="F:adenylate cyclase activity"/>
    <property type="evidence" value="ECO:0007669"/>
    <property type="project" value="UniProtKB-ARBA"/>
</dbReference>
<evidence type="ECO:0000256" key="1">
    <source>
        <dbReference type="ARBA" id="ARBA00023015"/>
    </source>
</evidence>
<comment type="caution">
    <text evidence="6">The sequence shown here is derived from an EMBL/GenBank/DDBJ whole genome shotgun (WGS) entry which is preliminary data.</text>
</comment>
<dbReference type="GO" id="GO:0009190">
    <property type="term" value="P:cyclic nucleotide biosynthetic process"/>
    <property type="evidence" value="ECO:0007669"/>
    <property type="project" value="InterPro"/>
</dbReference>
<dbReference type="InterPro" id="IPR001054">
    <property type="entry name" value="A/G_cyclase"/>
</dbReference>
<feature type="domain" description="Guanylate cyclase" evidence="5">
    <location>
        <begin position="20"/>
        <end position="132"/>
    </location>
</feature>
<sequence length="1096" mass="118101">MDTLIWSDLGVHELPTGTVTLLLADIEGSTRLWETRPEEAAAAVARLDRTLGELVSTHHGVRPIEQGEGDSFVVAFNRAGDAVACALALQLADLAPIRLRIGLHTGDIQLRDPETAEGNYVGPAINRAGRLRDLAHGGQTVLSSATEAMVVDNLPADAWLAELGTYELRDLPRPERVLQLCHPGVDNEFPPLRTAKSNAAHHLPTQLTTFIGRAEQVSEVREALSAGRLVTLTGAGGVGKTRLAVEVAASVADGMDGGVWFVDLAPIADPDIVLIAVARALGLPDQPSRSTRETLLAFVGDRQMLVVLDNCEHLLDATAAAIKALLGGCAGLRLLVTSREPIGVAGEATRRVPSLSLDDEAIELFVDRARLVRPDFAVGAHGLAVSEICKRLDGMPLAIELAAARVRALSVEEIRDSLHDRFRLLTGTTRTAVRRQQTLRASVDWSHALLTQAEQVLFRRLAVFVGGFDLAAARAVGGGGEVERYQVLDQVTLLVDKSLLFAENTGGATRYRMLETMRQYALEKLGESGEGEDVRTRHRDHYLAIAGALDDPVRASDGRYIASVEAEIDNLRAAFSWSLDRGDTETALRMASLLAPLWVVRGRIQEALMGWFDVALGESDRHGETSPSAVSRALADKAMLHTWAVGTDGGDWAEQAVAMAREIGEPALLVRALTARAVMAASQGEAKHEYFDETIGLARSLGDKWTLGQVLGWQASFAFLAGDPTTVRQVAGEGHRMATESRDQFTLRYCGIWLAWAQLVHGDVVGSASRLREIEIDAQATRDALSWSLATTFGGLALSYRGDVPAARLVLSAPMGVITELGGLWLGNAHGVHALAALAAGVVSDLAVASTAAWEELRVNRHHQQMYGYLRAEATLAQRDLDKARRQADEAVVESAGWHRVLSLAARARVAIAQGESDKAERDVHDALTSAVSLNGVLAVPDLFELLATLSMDADRHTEAARLFGAAQALRQRMGSVRFKSYDVDHDQSMTSLRETLSDNDFDVAWAEGAALSTEEAIAYAQRGRGPRKRPSSGWGSLTPTERAVIELVSVGLANKAIAARLFISLRTVESHLTHVYTKLGLTSRVQLVQEAARHG</sequence>
<dbReference type="CDD" id="cd07302">
    <property type="entry name" value="CHD"/>
    <property type="match status" value="1"/>
</dbReference>
<evidence type="ECO:0000259" key="5">
    <source>
        <dbReference type="PROSITE" id="PS50125"/>
    </source>
</evidence>
<dbReference type="PROSITE" id="PS00622">
    <property type="entry name" value="HTH_LUXR_1"/>
    <property type="match status" value="1"/>
</dbReference>
<dbReference type="Gene3D" id="3.40.50.300">
    <property type="entry name" value="P-loop containing nucleotide triphosphate hydrolases"/>
    <property type="match status" value="1"/>
</dbReference>
<evidence type="ECO:0000313" key="7">
    <source>
        <dbReference type="Proteomes" id="UP000093629"/>
    </source>
</evidence>
<accession>A0A1A3MYA1</accession>
<dbReference type="PRINTS" id="PR00364">
    <property type="entry name" value="DISEASERSIST"/>
</dbReference>
<keyword evidence="1" id="KW-0805">Transcription regulation</keyword>
<keyword evidence="7" id="KW-1185">Reference proteome</keyword>
<dbReference type="PANTHER" id="PTHR47691">
    <property type="entry name" value="REGULATOR-RELATED"/>
    <property type="match status" value="1"/>
</dbReference>
<dbReference type="PROSITE" id="PS50043">
    <property type="entry name" value="HTH_LUXR_2"/>
    <property type="match status" value="1"/>
</dbReference>
<dbReference type="FunFam" id="3.40.50.300:FF:001702">
    <property type="entry name" value="Transcriptional regulator, LuxR family"/>
    <property type="match status" value="1"/>
</dbReference>
<dbReference type="GO" id="GO:0035556">
    <property type="term" value="P:intracellular signal transduction"/>
    <property type="evidence" value="ECO:0007669"/>
    <property type="project" value="InterPro"/>
</dbReference>
<evidence type="ECO:0000313" key="6">
    <source>
        <dbReference type="EMBL" id="OBK14506.1"/>
    </source>
</evidence>
<dbReference type="SUPFAM" id="SSF55073">
    <property type="entry name" value="Nucleotide cyclase"/>
    <property type="match status" value="1"/>
</dbReference>
<dbReference type="InterPro" id="IPR027417">
    <property type="entry name" value="P-loop_NTPase"/>
</dbReference>
<dbReference type="GO" id="GO:0043531">
    <property type="term" value="F:ADP binding"/>
    <property type="evidence" value="ECO:0007669"/>
    <property type="project" value="InterPro"/>
</dbReference>
<keyword evidence="2" id="KW-0238">DNA-binding</keyword>
<keyword evidence="3" id="KW-0804">Transcription</keyword>
<dbReference type="EMBL" id="LZLQ01000096">
    <property type="protein sequence ID" value="OBK14506.1"/>
    <property type="molecule type" value="Genomic_DNA"/>
</dbReference>
<dbReference type="Gene3D" id="3.30.70.1230">
    <property type="entry name" value="Nucleotide cyclase"/>
    <property type="match status" value="2"/>
</dbReference>
<dbReference type="Pfam" id="PF00196">
    <property type="entry name" value="GerE"/>
    <property type="match status" value="1"/>
</dbReference>
<dbReference type="Proteomes" id="UP000093629">
    <property type="component" value="Unassembled WGS sequence"/>
</dbReference>
<dbReference type="PRINTS" id="PR00038">
    <property type="entry name" value="HTHLUXR"/>
</dbReference>
<dbReference type="PANTHER" id="PTHR47691:SF3">
    <property type="entry name" value="HTH-TYPE TRANSCRIPTIONAL REGULATOR RV0890C-RELATED"/>
    <property type="match status" value="1"/>
</dbReference>
<name>A0A1A3MYA1_MYCAS</name>
<dbReference type="GO" id="GO:0003677">
    <property type="term" value="F:DNA binding"/>
    <property type="evidence" value="ECO:0007669"/>
    <property type="project" value="UniProtKB-KW"/>
</dbReference>
<reference evidence="6 7" key="1">
    <citation type="submission" date="2016-06" db="EMBL/GenBank/DDBJ databases">
        <authorList>
            <person name="Kjaerup R.B."/>
            <person name="Dalgaard T.S."/>
            <person name="Juul-Madsen H.R."/>
        </authorList>
    </citation>
    <scope>NUCLEOTIDE SEQUENCE [LARGE SCALE GENOMIC DNA]</scope>
    <source>
        <strain evidence="6 7">1245139.5</strain>
    </source>
</reference>
<proteinExistence type="predicted"/>
<gene>
    <name evidence="6" type="ORF">A5636_07645</name>
</gene>
<dbReference type="SUPFAM" id="SSF52540">
    <property type="entry name" value="P-loop containing nucleoside triphosphate hydrolases"/>
    <property type="match status" value="1"/>
</dbReference>
<dbReference type="SUPFAM" id="SSF46894">
    <property type="entry name" value="C-terminal effector domain of the bipartite response regulators"/>
    <property type="match status" value="1"/>
</dbReference>
<dbReference type="InterPro" id="IPR036388">
    <property type="entry name" value="WH-like_DNA-bd_sf"/>
</dbReference>
<dbReference type="InterPro" id="IPR029787">
    <property type="entry name" value="Nucleotide_cyclase"/>
</dbReference>
<dbReference type="InterPro" id="IPR000792">
    <property type="entry name" value="Tscrpt_reg_LuxR_C"/>
</dbReference>
<feature type="domain" description="HTH luxR-type" evidence="4">
    <location>
        <begin position="1031"/>
        <end position="1096"/>
    </location>
</feature>
<dbReference type="InterPro" id="IPR016032">
    <property type="entry name" value="Sig_transdc_resp-reg_C-effctor"/>
</dbReference>
<evidence type="ECO:0000256" key="3">
    <source>
        <dbReference type="ARBA" id="ARBA00023163"/>
    </source>
</evidence>
<dbReference type="AlphaFoldDB" id="A0A1A3MYA1"/>
<dbReference type="Gene3D" id="1.10.10.10">
    <property type="entry name" value="Winged helix-like DNA-binding domain superfamily/Winged helix DNA-binding domain"/>
    <property type="match status" value="1"/>
</dbReference>
<dbReference type="Pfam" id="PF25872">
    <property type="entry name" value="HTH_77"/>
    <property type="match status" value="1"/>
</dbReference>
<evidence type="ECO:0000256" key="2">
    <source>
        <dbReference type="ARBA" id="ARBA00023125"/>
    </source>
</evidence>
<dbReference type="SMART" id="SM00421">
    <property type="entry name" value="HTH_LUXR"/>
    <property type="match status" value="1"/>
</dbReference>
<dbReference type="GO" id="GO:0006355">
    <property type="term" value="P:regulation of DNA-templated transcription"/>
    <property type="evidence" value="ECO:0007669"/>
    <property type="project" value="InterPro"/>
</dbReference>
<dbReference type="FunFam" id="1.10.10.10:FF:000553">
    <property type="entry name" value="Transcriptional regulator, LuxR family"/>
    <property type="match status" value="1"/>
</dbReference>
<protein>
    <submittedName>
        <fullName evidence="6">Transcriptional regulator</fullName>
    </submittedName>
</protein>
<dbReference type="PROSITE" id="PS50125">
    <property type="entry name" value="GUANYLATE_CYCLASE_2"/>
    <property type="match status" value="1"/>
</dbReference>
<dbReference type="CDD" id="cd06170">
    <property type="entry name" value="LuxR_C_like"/>
    <property type="match status" value="1"/>
</dbReference>
<evidence type="ECO:0000259" key="4">
    <source>
        <dbReference type="PROSITE" id="PS50043"/>
    </source>
</evidence>
<dbReference type="InterPro" id="IPR058852">
    <property type="entry name" value="HTH_77"/>
</dbReference>
<organism evidence="6 7">
    <name type="scientific">Mycobacterium asiaticum</name>
    <dbReference type="NCBI Taxonomy" id="1790"/>
    <lineage>
        <taxon>Bacteria</taxon>
        <taxon>Bacillati</taxon>
        <taxon>Actinomycetota</taxon>
        <taxon>Actinomycetes</taxon>
        <taxon>Mycobacteriales</taxon>
        <taxon>Mycobacteriaceae</taxon>
        <taxon>Mycobacterium</taxon>
    </lineage>
</organism>